<gene>
    <name evidence="5" type="ORF">SAMN04488126_1034</name>
</gene>
<evidence type="ECO:0000313" key="5">
    <source>
        <dbReference type="EMBL" id="SDE04310.1"/>
    </source>
</evidence>
<comment type="similarity">
    <text evidence="1 3">Belongs to the 5'(3')-deoxyribonucleotidase family.</text>
</comment>
<feature type="active site" description="Nucleophile" evidence="4">
    <location>
        <position position="6"/>
    </location>
</feature>
<evidence type="ECO:0000256" key="3">
    <source>
        <dbReference type="PIRNR" id="PIRNR021362"/>
    </source>
</evidence>
<dbReference type="Proteomes" id="UP000198823">
    <property type="component" value="Unassembled WGS sequence"/>
</dbReference>
<dbReference type="InterPro" id="IPR009206">
    <property type="entry name" value="Nucleotidase_putative"/>
</dbReference>
<accession>A0A1G6ZP35</accession>
<reference evidence="5 6" key="1">
    <citation type="submission" date="2016-10" db="EMBL/GenBank/DDBJ databases">
        <authorList>
            <person name="de Groot N.N."/>
        </authorList>
    </citation>
    <scope>NUCLEOTIDE SEQUENCE [LARGE SCALE GENOMIC DNA]</scope>
    <source>
        <strain evidence="5 6">CGMCC 1.6762</strain>
    </source>
</reference>
<dbReference type="InterPro" id="IPR023214">
    <property type="entry name" value="HAD_sf"/>
</dbReference>
<dbReference type="GO" id="GO:0008253">
    <property type="term" value="F:5'-nucleotidase activity"/>
    <property type="evidence" value="ECO:0007669"/>
    <property type="project" value="InterPro"/>
</dbReference>
<dbReference type="InterPro" id="IPR036412">
    <property type="entry name" value="HAD-like_sf"/>
</dbReference>
<evidence type="ECO:0000256" key="1">
    <source>
        <dbReference type="ARBA" id="ARBA00009589"/>
    </source>
</evidence>
<evidence type="ECO:0000313" key="6">
    <source>
        <dbReference type="Proteomes" id="UP000198823"/>
    </source>
</evidence>
<dbReference type="PIRSF" id="PIRSF021362">
    <property type="entry name" value="UCP021362_HAD"/>
    <property type="match status" value="1"/>
</dbReference>
<name>A0A1G6ZP35_9BACL</name>
<dbReference type="Gene3D" id="3.40.50.1000">
    <property type="entry name" value="HAD superfamily/HAD-like"/>
    <property type="match status" value="1"/>
</dbReference>
<feature type="active site" description="Proton donor" evidence="4">
    <location>
        <position position="8"/>
    </location>
</feature>
<dbReference type="Pfam" id="PF06941">
    <property type="entry name" value="NT5C"/>
    <property type="match status" value="1"/>
</dbReference>
<dbReference type="InterPro" id="IPR052419">
    <property type="entry name" value="5_3-deoxyribonucleotidase-like"/>
</dbReference>
<protein>
    <recommendedName>
        <fullName evidence="3">Nucleotidase</fullName>
        <ecNumber evidence="3">3.1.3.-</ecNumber>
    </recommendedName>
</protein>
<dbReference type="AlphaFoldDB" id="A0A1G6ZP35"/>
<evidence type="ECO:0000256" key="2">
    <source>
        <dbReference type="ARBA" id="ARBA00022801"/>
    </source>
</evidence>
<dbReference type="GO" id="GO:0009264">
    <property type="term" value="P:deoxyribonucleotide catabolic process"/>
    <property type="evidence" value="ECO:0007669"/>
    <property type="project" value="InterPro"/>
</dbReference>
<dbReference type="STRING" id="426756.SAMN04488126_1034"/>
<dbReference type="SUPFAM" id="SSF56784">
    <property type="entry name" value="HAD-like"/>
    <property type="match status" value="1"/>
</dbReference>
<dbReference type="PANTHER" id="PTHR35134">
    <property type="entry name" value="NUCLEOTIDASE YQFW-RELATED"/>
    <property type="match status" value="1"/>
</dbReference>
<dbReference type="InterPro" id="IPR010708">
    <property type="entry name" value="5'(3')-deoxyribonucleotidase"/>
</dbReference>
<dbReference type="PANTHER" id="PTHR35134:SF2">
    <property type="entry name" value="NUCLEOTIDASE YQFW-RELATED"/>
    <property type="match status" value="1"/>
</dbReference>
<sequence length="193" mass="23117">MKFGFDIDDTLINLREHAFHLYNRKLNRNVDISLFYDLDKVEIHELFGMTAEEGGKMWRGSLEDIYYTNCPPYPDAAETLQRLEEEGHEIYYITARPKEHGKRTMEWMIQTGFPVREDRFYYGMNDEDKVHIINELELDYYFDDKPAVLETLSGRPLNVFVKNQSYNRYLNIPRINNWSELFELLSEEQEGHQ</sequence>
<organism evidence="5 6">
    <name type="scientific">Bhargavaea beijingensis</name>
    <dbReference type="NCBI Taxonomy" id="426756"/>
    <lineage>
        <taxon>Bacteria</taxon>
        <taxon>Bacillati</taxon>
        <taxon>Bacillota</taxon>
        <taxon>Bacilli</taxon>
        <taxon>Bacillales</taxon>
        <taxon>Caryophanaceae</taxon>
        <taxon>Bhargavaea</taxon>
    </lineage>
</organism>
<dbReference type="OrthoDB" id="573782at2"/>
<proteinExistence type="inferred from homology"/>
<dbReference type="RefSeq" id="WP_092094560.1">
    <property type="nucleotide sequence ID" value="NZ_FNAR01000003.1"/>
</dbReference>
<dbReference type="EC" id="3.1.3.-" evidence="3"/>
<dbReference type="EMBL" id="FNAR01000003">
    <property type="protein sequence ID" value="SDE04310.1"/>
    <property type="molecule type" value="Genomic_DNA"/>
</dbReference>
<keyword evidence="2 3" id="KW-0378">Hydrolase</keyword>
<evidence type="ECO:0000256" key="4">
    <source>
        <dbReference type="PIRSR" id="PIRSR610708-1"/>
    </source>
</evidence>